<organism evidence="2 3">
    <name type="scientific">Vibrio cortegadensis</name>
    <dbReference type="NCBI Taxonomy" id="1328770"/>
    <lineage>
        <taxon>Bacteria</taxon>
        <taxon>Pseudomonadati</taxon>
        <taxon>Pseudomonadota</taxon>
        <taxon>Gammaproteobacteria</taxon>
        <taxon>Vibrionales</taxon>
        <taxon>Vibrionaceae</taxon>
        <taxon>Vibrio</taxon>
    </lineage>
</organism>
<keyword evidence="2" id="KW-0378">Hydrolase</keyword>
<keyword evidence="3" id="KW-1185">Reference proteome</keyword>
<feature type="domain" description="GmrSD restriction endonucleases C-terminal" evidence="1">
    <location>
        <begin position="100"/>
        <end position="187"/>
    </location>
</feature>
<reference evidence="2 3" key="1">
    <citation type="submission" date="2024-06" db="EMBL/GenBank/DDBJ databases">
        <authorList>
            <person name="Steensen K."/>
            <person name="Seneca J."/>
            <person name="Bartlau N."/>
            <person name="Yu A.X."/>
            <person name="Polz M.F."/>
        </authorList>
    </citation>
    <scope>NUCLEOTIDE SEQUENCE [LARGE SCALE GENOMIC DNA]</scope>
    <source>
        <strain evidence="2 3">FF146</strain>
    </source>
</reference>
<keyword evidence="2" id="KW-0540">Nuclease</keyword>
<dbReference type="Pfam" id="PF07510">
    <property type="entry name" value="GmrSD_C"/>
    <property type="match status" value="1"/>
</dbReference>
<name>A0ABV4M1N5_9VIBR</name>
<protein>
    <submittedName>
        <fullName evidence="2">HNH endonuclease family protein</fullName>
    </submittedName>
</protein>
<sequence length="235" mass="26698">MSRLTILIIFLLNIPFCYAEIIKKSSSGICHDTCSSFYSRTTNFEPFESLELCLNSGGKLPKHSSKNCNSTTEAPKDSYNRKYFGGWSDDDRDCQNTRMETLLDKSNSNNIEFASVKACRIISGVWVSPFTNATITKASLIDIDHIVPLKWAWERGANNWTIETREKFANDPNNLWAVEGSLNRSKGAKGINEWLPPENKCLYILEFDKIRALYNLHLLPTELDTYNAQLKACAH</sequence>
<proteinExistence type="predicted"/>
<gene>
    <name evidence="2" type="ORF">ACED38_00100</name>
</gene>
<accession>A0ABV4M1N5</accession>
<dbReference type="EMBL" id="JBGOOT010000001">
    <property type="protein sequence ID" value="MEZ8193276.1"/>
    <property type="molecule type" value="Genomic_DNA"/>
</dbReference>
<dbReference type="PANTHER" id="PTHR24094:SF15">
    <property type="entry name" value="AMP-DEPENDENT SYNTHETASE_LIGASE DOMAIN-CONTAINING PROTEIN-RELATED"/>
    <property type="match status" value="1"/>
</dbReference>
<comment type="caution">
    <text evidence="2">The sequence shown here is derived from an EMBL/GenBank/DDBJ whole genome shotgun (WGS) entry which is preliminary data.</text>
</comment>
<evidence type="ECO:0000259" key="1">
    <source>
        <dbReference type="Pfam" id="PF07510"/>
    </source>
</evidence>
<keyword evidence="2" id="KW-0255">Endonuclease</keyword>
<dbReference type="PANTHER" id="PTHR24094">
    <property type="entry name" value="SECRETED PROTEIN"/>
    <property type="match status" value="1"/>
</dbReference>
<dbReference type="GO" id="GO:0004519">
    <property type="term" value="F:endonuclease activity"/>
    <property type="evidence" value="ECO:0007669"/>
    <property type="project" value="UniProtKB-KW"/>
</dbReference>
<dbReference type="InterPro" id="IPR011089">
    <property type="entry name" value="GmrSD_C"/>
</dbReference>
<dbReference type="Proteomes" id="UP001569153">
    <property type="component" value="Unassembled WGS sequence"/>
</dbReference>
<evidence type="ECO:0000313" key="3">
    <source>
        <dbReference type="Proteomes" id="UP001569153"/>
    </source>
</evidence>
<evidence type="ECO:0000313" key="2">
    <source>
        <dbReference type="EMBL" id="MEZ8193276.1"/>
    </source>
</evidence>
<dbReference type="RefSeq" id="WP_371729433.1">
    <property type="nucleotide sequence ID" value="NZ_JBGOOT010000001.1"/>
</dbReference>